<dbReference type="GO" id="GO:0005764">
    <property type="term" value="C:lysosome"/>
    <property type="evidence" value="ECO:0007669"/>
    <property type="project" value="TreeGrafter"/>
</dbReference>
<accession>A0A813WYN9</accession>
<comment type="function">
    <text evidence="6">The small GTPases Rab are key regulators in vesicle trafficking.</text>
</comment>
<dbReference type="EMBL" id="CAJNOK010009605">
    <property type="protein sequence ID" value="CAF1094106.1"/>
    <property type="molecule type" value="Genomic_DNA"/>
</dbReference>
<dbReference type="GO" id="GO:0005802">
    <property type="term" value="C:trans-Golgi network"/>
    <property type="evidence" value="ECO:0007669"/>
    <property type="project" value="UniProtKB-UniRule"/>
</dbReference>
<dbReference type="NCBIfam" id="TIGR00231">
    <property type="entry name" value="small_GTP"/>
    <property type="match status" value="1"/>
</dbReference>
<dbReference type="GO" id="GO:0016020">
    <property type="term" value="C:membrane"/>
    <property type="evidence" value="ECO:0007669"/>
    <property type="project" value="UniProtKB-SubCell"/>
</dbReference>
<dbReference type="Gene3D" id="3.40.50.300">
    <property type="entry name" value="P-loop containing nucleotide triphosphate hydrolases"/>
    <property type="match status" value="1"/>
</dbReference>
<dbReference type="GO" id="GO:0008333">
    <property type="term" value="P:endosome to lysosome transport"/>
    <property type="evidence" value="ECO:0007669"/>
    <property type="project" value="TreeGrafter"/>
</dbReference>
<dbReference type="FunFam" id="3.40.50.300:FF:000222">
    <property type="entry name" value="RAB32, member RAS oncogene family"/>
    <property type="match status" value="1"/>
</dbReference>
<dbReference type="CDD" id="cd04107">
    <property type="entry name" value="Rab32_Rab38"/>
    <property type="match status" value="1"/>
</dbReference>
<comment type="similarity">
    <text evidence="1 6">Belongs to the small GTPase superfamily. Rab family.</text>
</comment>
<evidence type="ECO:0000313" key="11">
    <source>
        <dbReference type="Proteomes" id="UP000663829"/>
    </source>
</evidence>
<keyword evidence="2 6" id="KW-0547">Nucleotide-binding</keyword>
<dbReference type="SMART" id="SM00173">
    <property type="entry name" value="RAS"/>
    <property type="match status" value="1"/>
</dbReference>
<dbReference type="SUPFAM" id="SSF52540">
    <property type="entry name" value="P-loop containing nucleoside triphosphate hydrolases"/>
    <property type="match status" value="1"/>
</dbReference>
<dbReference type="Proteomes" id="UP000682733">
    <property type="component" value="Unassembled WGS sequence"/>
</dbReference>
<dbReference type="PROSITE" id="PS51421">
    <property type="entry name" value="RAS"/>
    <property type="match status" value="1"/>
</dbReference>
<dbReference type="SMART" id="SM00174">
    <property type="entry name" value="RHO"/>
    <property type="match status" value="1"/>
</dbReference>
<evidence type="ECO:0000313" key="8">
    <source>
        <dbReference type="EMBL" id="CAF1094106.1"/>
    </source>
</evidence>
<evidence type="ECO:0000313" key="7">
    <source>
        <dbReference type="EMBL" id="CAF0864000.1"/>
    </source>
</evidence>
<evidence type="ECO:0000256" key="3">
    <source>
        <dbReference type="ARBA" id="ARBA00023134"/>
    </source>
</evidence>
<dbReference type="AlphaFoldDB" id="A0A813WYN9"/>
<dbReference type="OrthoDB" id="245989at2759"/>
<name>A0A813WYN9_9BILA</name>
<keyword evidence="6" id="KW-0472">Membrane</keyword>
<comment type="caution">
    <text evidence="7">The sequence shown here is derived from an EMBL/GenBank/DDBJ whole genome shotgun (WGS) entry which is preliminary data.</text>
</comment>
<dbReference type="PANTHER" id="PTHR47981:SF39">
    <property type="entry name" value="RAS-RELATED PROTEIN RAB"/>
    <property type="match status" value="1"/>
</dbReference>
<keyword evidence="11" id="KW-1185">Reference proteome</keyword>
<dbReference type="SMART" id="SM00175">
    <property type="entry name" value="RAB"/>
    <property type="match status" value="1"/>
</dbReference>
<evidence type="ECO:0000256" key="5">
    <source>
        <dbReference type="ARBA" id="ARBA00023289"/>
    </source>
</evidence>
<dbReference type="SMART" id="SM00176">
    <property type="entry name" value="RAN"/>
    <property type="match status" value="1"/>
</dbReference>
<dbReference type="Pfam" id="PF00071">
    <property type="entry name" value="Ras"/>
    <property type="match status" value="1"/>
</dbReference>
<comment type="subcellular location">
    <subcellularLocation>
        <location evidence="6">Membrane</location>
        <topology evidence="6">Lipid-anchor</topology>
    </subcellularLocation>
</comment>
<dbReference type="Proteomes" id="UP000677228">
    <property type="component" value="Unassembled WGS sequence"/>
</dbReference>
<keyword evidence="4 6" id="KW-0449">Lipoprotein</keyword>
<dbReference type="EMBL" id="CAJOBC010001053">
    <property type="protein sequence ID" value="CAF3651540.1"/>
    <property type="molecule type" value="Genomic_DNA"/>
</dbReference>
<dbReference type="InterPro" id="IPR027417">
    <property type="entry name" value="P-loop_NTPase"/>
</dbReference>
<dbReference type="EMBL" id="CAJOBA010009623">
    <property type="protein sequence ID" value="CAF3855589.1"/>
    <property type="molecule type" value="Genomic_DNA"/>
</dbReference>
<dbReference type="GO" id="GO:0005525">
    <property type="term" value="F:GTP binding"/>
    <property type="evidence" value="ECO:0007669"/>
    <property type="project" value="UniProtKB-UniRule"/>
</dbReference>
<dbReference type="PROSITE" id="PS51419">
    <property type="entry name" value="RAB"/>
    <property type="match status" value="1"/>
</dbReference>
<dbReference type="InterPro" id="IPR005225">
    <property type="entry name" value="Small_GTP-bd"/>
</dbReference>
<evidence type="ECO:0000256" key="1">
    <source>
        <dbReference type="ARBA" id="ARBA00006270"/>
    </source>
</evidence>
<dbReference type="GO" id="GO:0045335">
    <property type="term" value="C:phagocytic vesicle"/>
    <property type="evidence" value="ECO:0007669"/>
    <property type="project" value="TreeGrafter"/>
</dbReference>
<dbReference type="Proteomes" id="UP000663829">
    <property type="component" value="Unassembled WGS sequence"/>
</dbReference>
<proteinExistence type="inferred from homology"/>
<evidence type="ECO:0000256" key="6">
    <source>
        <dbReference type="RuleBase" id="RU367128"/>
    </source>
</evidence>
<evidence type="ECO:0000313" key="9">
    <source>
        <dbReference type="EMBL" id="CAF3651540.1"/>
    </source>
</evidence>
<gene>
    <name evidence="7" type="ORF">GPM918_LOCUS6738</name>
    <name evidence="8" type="ORF">OVA965_LOCUS18961</name>
    <name evidence="9" type="ORF">SRO942_LOCUS6738</name>
    <name evidence="10" type="ORF">TMI583_LOCUS18974</name>
</gene>
<dbReference type="PANTHER" id="PTHR47981">
    <property type="entry name" value="RAB FAMILY"/>
    <property type="match status" value="1"/>
</dbReference>
<dbReference type="InterPro" id="IPR001806">
    <property type="entry name" value="Small_GTPase"/>
</dbReference>
<dbReference type="InterPro" id="IPR030697">
    <property type="entry name" value="Rab29/Rab38/Rab32"/>
</dbReference>
<dbReference type="GO" id="GO:0090385">
    <property type="term" value="P:phagosome-lysosome fusion"/>
    <property type="evidence" value="ECO:0007669"/>
    <property type="project" value="TreeGrafter"/>
</dbReference>
<organism evidence="7 11">
    <name type="scientific">Didymodactylos carnosus</name>
    <dbReference type="NCBI Taxonomy" id="1234261"/>
    <lineage>
        <taxon>Eukaryota</taxon>
        <taxon>Metazoa</taxon>
        <taxon>Spiralia</taxon>
        <taxon>Gnathifera</taxon>
        <taxon>Rotifera</taxon>
        <taxon>Eurotatoria</taxon>
        <taxon>Bdelloidea</taxon>
        <taxon>Philodinida</taxon>
        <taxon>Philodinidae</taxon>
        <taxon>Didymodactylos</taxon>
    </lineage>
</organism>
<dbReference type="GO" id="GO:0003924">
    <property type="term" value="F:GTPase activity"/>
    <property type="evidence" value="ECO:0007669"/>
    <property type="project" value="UniProtKB-UniRule"/>
</dbReference>
<dbReference type="Proteomes" id="UP000681722">
    <property type="component" value="Unassembled WGS sequence"/>
</dbReference>
<keyword evidence="3 6" id="KW-0342">GTP-binding</keyword>
<evidence type="ECO:0000313" key="10">
    <source>
        <dbReference type="EMBL" id="CAF3855589.1"/>
    </source>
</evidence>
<dbReference type="GO" id="GO:0005770">
    <property type="term" value="C:late endosome"/>
    <property type="evidence" value="ECO:0007669"/>
    <property type="project" value="TreeGrafter"/>
</dbReference>
<evidence type="ECO:0000256" key="4">
    <source>
        <dbReference type="ARBA" id="ARBA00023288"/>
    </source>
</evidence>
<evidence type="ECO:0000256" key="2">
    <source>
        <dbReference type="ARBA" id="ARBA00022741"/>
    </source>
</evidence>
<keyword evidence="5 6" id="KW-0636">Prenylation</keyword>
<dbReference type="PRINTS" id="PR00449">
    <property type="entry name" value="RASTRNSFRMNG"/>
</dbReference>
<protein>
    <recommendedName>
        <fullName evidence="6">Ras-related protein Rab</fullName>
    </recommendedName>
</protein>
<reference evidence="7" key="1">
    <citation type="submission" date="2021-02" db="EMBL/GenBank/DDBJ databases">
        <authorList>
            <person name="Nowell W R."/>
        </authorList>
    </citation>
    <scope>NUCLEOTIDE SEQUENCE</scope>
</reference>
<dbReference type="EMBL" id="CAJNOQ010001053">
    <property type="protein sequence ID" value="CAF0864000.1"/>
    <property type="molecule type" value="Genomic_DNA"/>
</dbReference>
<sequence>MTEQKSEPVLKVLIVGDLGTGKTSIVKRYVENYFSEYYKATIGCDFALKVLKWTDDQVIRLQLWDISGHERLGSLTRIYYKDAVGCLLVFDMHKPTTFDGVLKWKNDLDNKVQLSDGTLLPCVLLANKCDLPKQDIVTDIEQMDDFCRVNGICKWFETSAKKNLNIETSIRYLIGQIMKNENQIENKPNRSDTLNIRYDEKLTKSKNKIGCCTPATR</sequence>